<protein>
    <recommendedName>
        <fullName evidence="4">PQQ-binding-like beta-propeller repeat protein</fullName>
    </recommendedName>
</protein>
<keyword evidence="3" id="KW-1185">Reference proteome</keyword>
<organism evidence="2 3">
    <name type="scientific">Ruania alkalisoli</name>
    <dbReference type="NCBI Taxonomy" id="2779775"/>
    <lineage>
        <taxon>Bacteria</taxon>
        <taxon>Bacillati</taxon>
        <taxon>Actinomycetota</taxon>
        <taxon>Actinomycetes</taxon>
        <taxon>Micrococcales</taxon>
        <taxon>Ruaniaceae</taxon>
        <taxon>Ruania</taxon>
    </lineage>
</organism>
<dbReference type="SUPFAM" id="SSF50998">
    <property type="entry name" value="Quinoprotein alcohol dehydrogenase-like"/>
    <property type="match status" value="1"/>
</dbReference>
<proteinExistence type="predicted"/>
<gene>
    <name evidence="2" type="ORF">IM660_15950</name>
</gene>
<dbReference type="RefSeq" id="WP_193496794.1">
    <property type="nucleotide sequence ID" value="NZ_CP063169.1"/>
</dbReference>
<reference evidence="2 3" key="1">
    <citation type="submission" date="2020-10" db="EMBL/GenBank/DDBJ databases">
        <title>Haloactinobacterium sp. RN3S43, a bacterium isolated from saline soil.</title>
        <authorList>
            <person name="Sun J.-Q."/>
        </authorList>
    </citation>
    <scope>NUCLEOTIDE SEQUENCE [LARGE SCALE GENOMIC DNA]</scope>
    <source>
        <strain evidence="2 3">RN3S43</strain>
    </source>
</reference>
<dbReference type="Proteomes" id="UP000593758">
    <property type="component" value="Chromosome"/>
</dbReference>
<accession>A0A7M1ST11</accession>
<dbReference type="KEGG" id="halt:IM660_15950"/>
<evidence type="ECO:0008006" key="4">
    <source>
        <dbReference type="Google" id="ProtNLM"/>
    </source>
</evidence>
<evidence type="ECO:0000256" key="1">
    <source>
        <dbReference type="SAM" id="MobiDB-lite"/>
    </source>
</evidence>
<evidence type="ECO:0000313" key="2">
    <source>
        <dbReference type="EMBL" id="QOR70104.1"/>
    </source>
</evidence>
<name>A0A7M1ST11_9MICO</name>
<sequence length="428" mass="45176">MGRRDEDEFTLGGEVSGSPPRNDPRRRRARSSVGSPWLWGTTAVALIAAGIATSPGGERPEPRPPATAWTVQITEGRAPQVWAIENQALVTTVTGVTAFDAATGDEVWSVPLADPACTEADGELTCVHGEGEDATIATITAAGEVTEQAFPFAAVAVSVGDALLVAGGTPSGEPWVERYDAGETERTWRAGYDHPVGEDRWARAILSQGVATFYTPMTDPETFVPMMAVDASTGELRPVVIPTPRGYLVGMNADVERNLDQLVPAAGPGLDLPDHPDAVLTTEGVLTSPEGDTVYASGGSTVVAVLRTDLLEWAFIPPEEPWEPSTLPEELPGVVRRVDITTGETSWSTPTESLVGCPCTINNTTAVLVSSNWSQGEGQFGVESIHGFDLDTGNAEWSIPLAVAPEAIASDDRHIYVLSDGTVTAYAD</sequence>
<feature type="region of interest" description="Disordered" evidence="1">
    <location>
        <begin position="1"/>
        <end position="33"/>
    </location>
</feature>
<dbReference type="EMBL" id="CP063169">
    <property type="protein sequence ID" value="QOR70104.1"/>
    <property type="molecule type" value="Genomic_DNA"/>
</dbReference>
<dbReference type="Gene3D" id="2.130.10.10">
    <property type="entry name" value="YVTN repeat-like/Quinoprotein amine dehydrogenase"/>
    <property type="match status" value="2"/>
</dbReference>
<dbReference type="InterPro" id="IPR011047">
    <property type="entry name" value="Quinoprotein_ADH-like_sf"/>
</dbReference>
<evidence type="ECO:0000313" key="3">
    <source>
        <dbReference type="Proteomes" id="UP000593758"/>
    </source>
</evidence>
<dbReference type="AlphaFoldDB" id="A0A7M1ST11"/>
<dbReference type="InterPro" id="IPR015943">
    <property type="entry name" value="WD40/YVTN_repeat-like_dom_sf"/>
</dbReference>